<evidence type="ECO:0008006" key="3">
    <source>
        <dbReference type="Google" id="ProtNLM"/>
    </source>
</evidence>
<keyword evidence="2" id="KW-1185">Reference proteome</keyword>
<proteinExistence type="predicted"/>
<dbReference type="EMBL" id="JBHLWQ010000150">
    <property type="protein sequence ID" value="MFC0201838.1"/>
    <property type="molecule type" value="Genomic_DNA"/>
</dbReference>
<reference evidence="1 2" key="1">
    <citation type="submission" date="2024-09" db="EMBL/GenBank/DDBJ databases">
        <authorList>
            <person name="Sun Q."/>
            <person name="Mori K."/>
        </authorList>
    </citation>
    <scope>NUCLEOTIDE SEQUENCE [LARGE SCALE GENOMIC DNA]</scope>
    <source>
        <strain evidence="1 2">CCM 7904</strain>
    </source>
</reference>
<organism evidence="1 2">
    <name type="scientific">Paracoccus rhizosphaerae</name>
    <dbReference type="NCBI Taxonomy" id="1133347"/>
    <lineage>
        <taxon>Bacteria</taxon>
        <taxon>Pseudomonadati</taxon>
        <taxon>Pseudomonadota</taxon>
        <taxon>Alphaproteobacteria</taxon>
        <taxon>Rhodobacterales</taxon>
        <taxon>Paracoccaceae</taxon>
        <taxon>Paracoccus</taxon>
    </lineage>
</organism>
<dbReference type="Proteomes" id="UP001589795">
    <property type="component" value="Unassembled WGS sequence"/>
</dbReference>
<dbReference type="RefSeq" id="WP_265508035.1">
    <property type="nucleotide sequence ID" value="NZ_JAOTBE010000053.1"/>
</dbReference>
<gene>
    <name evidence="1" type="ORF">ACFFIZ_16370</name>
</gene>
<name>A0ABV6CM76_9RHOB</name>
<accession>A0ABV6CM76</accession>
<protein>
    <recommendedName>
        <fullName evidence="3">PIN domain-containing protein</fullName>
    </recommendedName>
</protein>
<evidence type="ECO:0000313" key="1">
    <source>
        <dbReference type="EMBL" id="MFC0201838.1"/>
    </source>
</evidence>
<sequence>MPDDFDRIDAVATIWKVAIKRGLKRSTCRSIGASCEPACWPTTIANLPSKVAFSTLPPLHDDPSDRLLLAQAVTDGLILLSGNWCLWRPRRTGLTGPDLSAQDGNWNVSGGASLVQSASGSGSWAI</sequence>
<evidence type="ECO:0000313" key="2">
    <source>
        <dbReference type="Proteomes" id="UP001589795"/>
    </source>
</evidence>
<comment type="caution">
    <text evidence="1">The sequence shown here is derived from an EMBL/GenBank/DDBJ whole genome shotgun (WGS) entry which is preliminary data.</text>
</comment>